<dbReference type="GO" id="GO:0006783">
    <property type="term" value="P:heme biosynthetic process"/>
    <property type="evidence" value="ECO:0007669"/>
    <property type="project" value="UniProtKB-KW"/>
</dbReference>
<evidence type="ECO:0000256" key="6">
    <source>
        <dbReference type="RuleBase" id="RU004185"/>
    </source>
</evidence>
<dbReference type="AlphaFoldDB" id="A0A9P7V8E0"/>
<dbReference type="InterPro" id="IPR033644">
    <property type="entry name" value="Ferrochelatase_C"/>
</dbReference>
<gene>
    <name evidence="8" type="primary">HEM15</name>
    <name evidence="8" type="ORF">KQ657_001539</name>
</gene>
<keyword evidence="9" id="KW-1185">Reference proteome</keyword>
<comment type="caution">
    <text evidence="8">The sequence shown here is derived from an EMBL/GenBank/DDBJ whole genome shotgun (WGS) entry which is preliminary data.</text>
</comment>
<dbReference type="RefSeq" id="XP_043048306.1">
    <property type="nucleotide sequence ID" value="XM_043192334.1"/>
</dbReference>
<evidence type="ECO:0000256" key="3">
    <source>
        <dbReference type="ARBA" id="ARBA00023133"/>
    </source>
</evidence>
<organism evidence="8 9">
    <name type="scientific">Scheffersomyces spartinae</name>
    <dbReference type="NCBI Taxonomy" id="45513"/>
    <lineage>
        <taxon>Eukaryota</taxon>
        <taxon>Fungi</taxon>
        <taxon>Dikarya</taxon>
        <taxon>Ascomycota</taxon>
        <taxon>Saccharomycotina</taxon>
        <taxon>Pichiomycetes</taxon>
        <taxon>Debaryomycetaceae</taxon>
        <taxon>Scheffersomyces</taxon>
    </lineage>
</organism>
<dbReference type="PANTHER" id="PTHR11108">
    <property type="entry name" value="FERROCHELATASE"/>
    <property type="match status" value="1"/>
</dbReference>
<evidence type="ECO:0000313" key="9">
    <source>
        <dbReference type="Proteomes" id="UP000790833"/>
    </source>
</evidence>
<dbReference type="InterPro" id="IPR001015">
    <property type="entry name" value="Ferrochelatase"/>
</dbReference>
<dbReference type="PANTHER" id="PTHR11108:SF1">
    <property type="entry name" value="FERROCHELATASE, MITOCHONDRIAL"/>
    <property type="match status" value="1"/>
</dbReference>
<accession>A0A9P7V8E0</accession>
<evidence type="ECO:0000256" key="4">
    <source>
        <dbReference type="ARBA" id="ARBA00023239"/>
    </source>
</evidence>
<dbReference type="EMBL" id="JAHMUF010000016">
    <property type="protein sequence ID" value="KAG7192756.1"/>
    <property type="molecule type" value="Genomic_DNA"/>
</dbReference>
<feature type="region of interest" description="Disordered" evidence="7">
    <location>
        <begin position="31"/>
        <end position="52"/>
    </location>
</feature>
<keyword evidence="5" id="KW-0627">Porphyrin biosynthesis</keyword>
<reference evidence="8" key="1">
    <citation type="submission" date="2021-03" db="EMBL/GenBank/DDBJ databases">
        <authorList>
            <person name="Palmer J.M."/>
        </authorList>
    </citation>
    <scope>NUCLEOTIDE SEQUENCE</scope>
    <source>
        <strain evidence="8">ARV_011</strain>
    </source>
</reference>
<dbReference type="GO" id="GO:0005739">
    <property type="term" value="C:mitochondrion"/>
    <property type="evidence" value="ECO:0007669"/>
    <property type="project" value="TreeGrafter"/>
</dbReference>
<comment type="similarity">
    <text evidence="6">Belongs to the ferrochelatase family.</text>
</comment>
<keyword evidence="2" id="KW-0408">Iron</keyword>
<evidence type="ECO:0000256" key="5">
    <source>
        <dbReference type="ARBA" id="ARBA00023244"/>
    </source>
</evidence>
<dbReference type="Gene3D" id="3.40.50.1400">
    <property type="match status" value="2"/>
</dbReference>
<comment type="pathway">
    <text evidence="1">Porphyrin-containing compound metabolism; protoheme biosynthesis.</text>
</comment>
<dbReference type="HAMAP" id="MF_00323">
    <property type="entry name" value="Ferrochelatase"/>
    <property type="match status" value="1"/>
</dbReference>
<evidence type="ECO:0000256" key="7">
    <source>
        <dbReference type="SAM" id="MobiDB-lite"/>
    </source>
</evidence>
<dbReference type="CDD" id="cd00419">
    <property type="entry name" value="Ferrochelatase_C"/>
    <property type="match status" value="1"/>
</dbReference>
<proteinExistence type="inferred from homology"/>
<dbReference type="GO" id="GO:0004325">
    <property type="term" value="F:ferrochelatase activity"/>
    <property type="evidence" value="ECO:0007669"/>
    <property type="project" value="InterPro"/>
</dbReference>
<keyword evidence="4" id="KW-0456">Lyase</keyword>
<dbReference type="Pfam" id="PF00762">
    <property type="entry name" value="Ferrochelatase"/>
    <property type="match status" value="1"/>
</dbReference>
<dbReference type="GeneID" id="66114913"/>
<evidence type="ECO:0000313" key="8">
    <source>
        <dbReference type="EMBL" id="KAG7192756.1"/>
    </source>
</evidence>
<keyword evidence="3" id="KW-0350">Heme biosynthesis</keyword>
<dbReference type="CDD" id="cd03411">
    <property type="entry name" value="Ferrochelatase_N"/>
    <property type="match status" value="1"/>
</dbReference>
<protein>
    <submittedName>
        <fullName evidence="8">Ferrochelatase hem15</fullName>
    </submittedName>
</protein>
<name>A0A9P7V8E0_9ASCO</name>
<evidence type="ECO:0000256" key="1">
    <source>
        <dbReference type="ARBA" id="ARBA00004744"/>
    </source>
</evidence>
<dbReference type="SUPFAM" id="SSF53800">
    <property type="entry name" value="Chelatase"/>
    <property type="match status" value="1"/>
</dbReference>
<dbReference type="NCBIfam" id="TIGR00109">
    <property type="entry name" value="hemH"/>
    <property type="match status" value="1"/>
</dbReference>
<dbReference type="InterPro" id="IPR033659">
    <property type="entry name" value="Ferrochelatase_N"/>
</dbReference>
<evidence type="ECO:0000256" key="2">
    <source>
        <dbReference type="ARBA" id="ARBA00023004"/>
    </source>
</evidence>
<sequence length="415" mass="46845">MIPLRLYKNCVGKQWGKRVISSYRMNSTSATTATTSTTASTATASTNASSGSSAGTGVVFMNMGGPSTIAETRDFLFRLFSDGDIIPFGMLQYPLAKFITYRRTPQIELNYAEIGGGSPIRKWSEYQVRKVCEKLDATRPESAPHKPYVAFRYAHPLTEETMQKMLDDGVTRAVAFSQYPQFSFATTGSSFNELYRQTLALDPDRKITWTTIDRWPRNSGLVKAFAQHILQKVKEFKPEDQKDIQLVFLAHSLPMDIVNRGDSYPAEVAATVYSIMEELKFQFPYRLTWQSQVGPKPWLGAKTVKIVGELTDRRDVLGVIIIPVAFTSDHIETLHELDIELPTEVEYPEKIKRAESLNGNEIFIDGLVQLVKDHLDSNQLYSSQLELDYKLGGQYAKNTFDHPSELFGNHNHSEK</sequence>
<dbReference type="Proteomes" id="UP000790833">
    <property type="component" value="Unassembled WGS sequence"/>
</dbReference>
<dbReference type="OrthoDB" id="1323at2759"/>